<organism evidence="10 11">
    <name type="scientific">Alkalicoccus urumqiensis</name>
    <name type="common">Bacillus urumqiensis</name>
    <dbReference type="NCBI Taxonomy" id="1548213"/>
    <lineage>
        <taxon>Bacteria</taxon>
        <taxon>Bacillati</taxon>
        <taxon>Bacillota</taxon>
        <taxon>Bacilli</taxon>
        <taxon>Bacillales</taxon>
        <taxon>Bacillaceae</taxon>
        <taxon>Alkalicoccus</taxon>
    </lineage>
</organism>
<dbReference type="RefSeq" id="WP_105958510.1">
    <property type="nucleotide sequence ID" value="NZ_PVNS01000004.1"/>
</dbReference>
<dbReference type="InterPro" id="IPR050482">
    <property type="entry name" value="Sensor_HK_TwoCompSys"/>
</dbReference>
<dbReference type="OrthoDB" id="9797605at2"/>
<proteinExistence type="predicted"/>
<keyword evidence="11" id="KW-1185">Reference proteome</keyword>
<feature type="transmembrane region" description="Helical" evidence="6">
    <location>
        <begin position="131"/>
        <end position="152"/>
    </location>
</feature>
<feature type="domain" description="Signal transduction histidine kinase subgroup 3 dimerisation and phosphoacceptor" evidence="8">
    <location>
        <begin position="179"/>
        <end position="242"/>
    </location>
</feature>
<keyword evidence="4 10" id="KW-0418">Kinase</keyword>
<evidence type="ECO:0000259" key="8">
    <source>
        <dbReference type="Pfam" id="PF07730"/>
    </source>
</evidence>
<gene>
    <name evidence="10" type="ORF">C6I21_05820</name>
</gene>
<feature type="transmembrane region" description="Helical" evidence="6">
    <location>
        <begin position="12"/>
        <end position="31"/>
    </location>
</feature>
<dbReference type="GO" id="GO:0016020">
    <property type="term" value="C:membrane"/>
    <property type="evidence" value="ECO:0007669"/>
    <property type="project" value="InterPro"/>
</dbReference>
<dbReference type="SUPFAM" id="SSF55874">
    <property type="entry name" value="ATPase domain of HSP90 chaperone/DNA topoisomerase II/histidine kinase"/>
    <property type="match status" value="1"/>
</dbReference>
<keyword evidence="6" id="KW-1133">Transmembrane helix</keyword>
<evidence type="ECO:0000256" key="3">
    <source>
        <dbReference type="ARBA" id="ARBA00022679"/>
    </source>
</evidence>
<dbReference type="CDD" id="cd16917">
    <property type="entry name" value="HATPase_UhpB-NarQ-NarX-like"/>
    <property type="match status" value="1"/>
</dbReference>
<name>A0A2P6MJ86_ALKUR</name>
<dbReference type="PANTHER" id="PTHR24421:SF63">
    <property type="entry name" value="SENSOR HISTIDINE KINASE DESK"/>
    <property type="match status" value="1"/>
</dbReference>
<dbReference type="AlphaFoldDB" id="A0A2P6MJ86"/>
<evidence type="ECO:0000256" key="4">
    <source>
        <dbReference type="ARBA" id="ARBA00022777"/>
    </source>
</evidence>
<dbReference type="Pfam" id="PF07730">
    <property type="entry name" value="HisKA_3"/>
    <property type="match status" value="1"/>
</dbReference>
<evidence type="ECO:0000313" key="11">
    <source>
        <dbReference type="Proteomes" id="UP000243650"/>
    </source>
</evidence>
<dbReference type="InterPro" id="IPR003594">
    <property type="entry name" value="HATPase_dom"/>
</dbReference>
<dbReference type="InterPro" id="IPR011712">
    <property type="entry name" value="Sig_transdc_His_kin_sub3_dim/P"/>
</dbReference>
<protein>
    <recommendedName>
        <fullName evidence="2">histidine kinase</fullName>
        <ecNumber evidence="2">2.7.13.3</ecNumber>
    </recommendedName>
</protein>
<reference evidence="10 11" key="1">
    <citation type="submission" date="2018-03" db="EMBL/GenBank/DDBJ databases">
        <title>Bacillus urumqiensis sp. nov., a moderately haloalkaliphilic bacterium isolated from a salt lake.</title>
        <authorList>
            <person name="Zhao B."/>
            <person name="Liao Z."/>
        </authorList>
    </citation>
    <scope>NUCLEOTIDE SEQUENCE [LARGE SCALE GENOMIC DNA]</scope>
    <source>
        <strain evidence="10 11">BZ-SZ-XJ18</strain>
    </source>
</reference>
<evidence type="ECO:0000259" key="9">
    <source>
        <dbReference type="Pfam" id="PF23540"/>
    </source>
</evidence>
<dbReference type="Proteomes" id="UP000243650">
    <property type="component" value="Unassembled WGS sequence"/>
</dbReference>
<dbReference type="EC" id="2.7.13.3" evidence="2"/>
<comment type="caution">
    <text evidence="10">The sequence shown here is derived from an EMBL/GenBank/DDBJ whole genome shotgun (WGS) entry which is preliminary data.</text>
</comment>
<feature type="domain" description="Histidine kinase/HSP90-like ATPase" evidence="7">
    <location>
        <begin position="280"/>
        <end position="367"/>
    </location>
</feature>
<keyword evidence="3" id="KW-0808">Transferase</keyword>
<keyword evidence="6" id="KW-0472">Membrane</keyword>
<dbReference type="InterPro" id="IPR036890">
    <property type="entry name" value="HATPase_C_sf"/>
</dbReference>
<feature type="domain" description="DesK/YvfT N-terminal" evidence="9">
    <location>
        <begin position="1"/>
        <end position="148"/>
    </location>
</feature>
<evidence type="ECO:0000313" key="10">
    <source>
        <dbReference type="EMBL" id="PRO66320.1"/>
    </source>
</evidence>
<feature type="transmembrane region" description="Helical" evidence="6">
    <location>
        <begin position="107"/>
        <end position="125"/>
    </location>
</feature>
<comment type="catalytic activity">
    <reaction evidence="1">
        <text>ATP + protein L-histidine = ADP + protein N-phospho-L-histidine.</text>
        <dbReference type="EC" id="2.7.13.3"/>
    </reaction>
</comment>
<evidence type="ECO:0000259" key="7">
    <source>
        <dbReference type="Pfam" id="PF02518"/>
    </source>
</evidence>
<dbReference type="Gene3D" id="3.30.565.10">
    <property type="entry name" value="Histidine kinase-like ATPase, C-terminal domain"/>
    <property type="match status" value="1"/>
</dbReference>
<evidence type="ECO:0000256" key="5">
    <source>
        <dbReference type="ARBA" id="ARBA00023012"/>
    </source>
</evidence>
<dbReference type="Pfam" id="PF02518">
    <property type="entry name" value="HATPase_c"/>
    <property type="match status" value="1"/>
</dbReference>
<evidence type="ECO:0000256" key="1">
    <source>
        <dbReference type="ARBA" id="ARBA00000085"/>
    </source>
</evidence>
<feature type="transmembrane region" description="Helical" evidence="6">
    <location>
        <begin position="38"/>
        <end position="58"/>
    </location>
</feature>
<evidence type="ECO:0000256" key="6">
    <source>
        <dbReference type="SAM" id="Phobius"/>
    </source>
</evidence>
<keyword evidence="5" id="KW-0902">Two-component regulatory system</keyword>
<dbReference type="GO" id="GO:0000155">
    <property type="term" value="F:phosphorelay sensor kinase activity"/>
    <property type="evidence" value="ECO:0007669"/>
    <property type="project" value="InterPro"/>
</dbReference>
<accession>A0A2P6MJ86</accession>
<sequence>MHNWFHLFPKSTGLSLYAWLIFCLLPFYFIIRFSTVAEVGLGIVMIVLFFTVYTLTFIRHGWPLYVSVSLQMVISAGMTLYFGYVYFFLFLAFFIGNVRSRPGFISLYVVHLVLSLGVVTAGFFLQQEMYMMQLPFIFISVIGMILLPPVIASRNRQEQLRSQLELANARISELVVVEERQRIARDLHDTLGQKLSLIGLKSELAGQLIDKKPEKAKKEVDDIHQTARLALKEVRDMVSDMRGIRLRDEMVHVRELLQAAQIECRFHGEEEIRDVPLLVENTLSMCLKEAVTNVVKHSYAEVCEITVTQEDQGVRVRVSDDGAGLADVPFARKKSGLKGMKERLEFVNGTLTVDGNAGTTLTMFVPTNVRPSDTEEAGT</sequence>
<dbReference type="Pfam" id="PF23540">
    <property type="entry name" value="DesK_N"/>
    <property type="match status" value="1"/>
</dbReference>
<dbReference type="EMBL" id="PVNS01000004">
    <property type="protein sequence ID" value="PRO66320.1"/>
    <property type="molecule type" value="Genomic_DNA"/>
</dbReference>
<dbReference type="InterPro" id="IPR056374">
    <property type="entry name" value="DesK/YvfT_N"/>
</dbReference>
<evidence type="ECO:0000256" key="2">
    <source>
        <dbReference type="ARBA" id="ARBA00012438"/>
    </source>
</evidence>
<feature type="transmembrane region" description="Helical" evidence="6">
    <location>
        <begin position="70"/>
        <end position="95"/>
    </location>
</feature>
<dbReference type="PANTHER" id="PTHR24421">
    <property type="entry name" value="NITRATE/NITRITE SENSOR PROTEIN NARX-RELATED"/>
    <property type="match status" value="1"/>
</dbReference>
<dbReference type="GO" id="GO:0046983">
    <property type="term" value="F:protein dimerization activity"/>
    <property type="evidence" value="ECO:0007669"/>
    <property type="project" value="InterPro"/>
</dbReference>
<dbReference type="Gene3D" id="1.20.5.1930">
    <property type="match status" value="1"/>
</dbReference>
<keyword evidence="6" id="KW-0812">Transmembrane</keyword>